<dbReference type="Proteomes" id="UP000001542">
    <property type="component" value="Unassembled WGS sequence"/>
</dbReference>
<protein>
    <recommendedName>
        <fullName evidence="3">Cupin 2 conserved barrel domain-containing protein</fullName>
    </recommendedName>
</protein>
<dbReference type="InterPro" id="IPR047263">
    <property type="entry name" value="HNL-like_cupin"/>
</dbReference>
<dbReference type="RefSeq" id="XP_001306707.1">
    <property type="nucleotide sequence ID" value="XM_001306706.1"/>
</dbReference>
<dbReference type="InParanoid" id="A2FMW0"/>
<dbReference type="Gene3D" id="2.60.120.10">
    <property type="entry name" value="Jelly Rolls"/>
    <property type="match status" value="1"/>
</dbReference>
<dbReference type="STRING" id="5722.A2FMW0"/>
<reference evidence="1" key="2">
    <citation type="journal article" date="2007" name="Science">
        <title>Draft genome sequence of the sexually transmitted pathogen Trichomonas vaginalis.</title>
        <authorList>
            <person name="Carlton J.M."/>
            <person name="Hirt R.P."/>
            <person name="Silva J.C."/>
            <person name="Delcher A.L."/>
            <person name="Schatz M."/>
            <person name="Zhao Q."/>
            <person name="Wortman J.R."/>
            <person name="Bidwell S.L."/>
            <person name="Alsmark U.C.M."/>
            <person name="Besteiro S."/>
            <person name="Sicheritz-Ponten T."/>
            <person name="Noel C.J."/>
            <person name="Dacks J.B."/>
            <person name="Foster P.G."/>
            <person name="Simillion C."/>
            <person name="Van de Peer Y."/>
            <person name="Miranda-Saavedra D."/>
            <person name="Barton G.J."/>
            <person name="Westrop G.D."/>
            <person name="Mueller S."/>
            <person name="Dessi D."/>
            <person name="Fiori P.L."/>
            <person name="Ren Q."/>
            <person name="Paulsen I."/>
            <person name="Zhang H."/>
            <person name="Bastida-Corcuera F.D."/>
            <person name="Simoes-Barbosa A."/>
            <person name="Brown M.T."/>
            <person name="Hayes R.D."/>
            <person name="Mukherjee M."/>
            <person name="Okumura C.Y."/>
            <person name="Schneider R."/>
            <person name="Smith A.J."/>
            <person name="Vanacova S."/>
            <person name="Villalvazo M."/>
            <person name="Haas B.J."/>
            <person name="Pertea M."/>
            <person name="Feldblyum T.V."/>
            <person name="Utterback T.R."/>
            <person name="Shu C.L."/>
            <person name="Osoegawa K."/>
            <person name="de Jong P.J."/>
            <person name="Hrdy I."/>
            <person name="Horvathova L."/>
            <person name="Zubacova Z."/>
            <person name="Dolezal P."/>
            <person name="Malik S.B."/>
            <person name="Logsdon J.M. Jr."/>
            <person name="Henze K."/>
            <person name="Gupta A."/>
            <person name="Wang C.C."/>
            <person name="Dunne R.L."/>
            <person name="Upcroft J.A."/>
            <person name="Upcroft P."/>
            <person name="White O."/>
            <person name="Salzberg S.L."/>
            <person name="Tang P."/>
            <person name="Chiu C.-H."/>
            <person name="Lee Y.-S."/>
            <person name="Embley T.M."/>
            <person name="Coombs G.H."/>
            <person name="Mottram J.C."/>
            <person name="Tachezy J."/>
            <person name="Fraser-Liggett C.M."/>
            <person name="Johnson P.J."/>
        </authorList>
    </citation>
    <scope>NUCLEOTIDE SEQUENCE [LARGE SCALE GENOMIC DNA]</scope>
    <source>
        <strain evidence="1">G3</strain>
    </source>
</reference>
<dbReference type="PANTHER" id="PTHR43698">
    <property type="entry name" value="RIBD C-TERMINAL DOMAIN CONTAINING PROTEIN"/>
    <property type="match status" value="1"/>
</dbReference>
<dbReference type="KEGG" id="tva:4751502"/>
<accession>A2FMW0</accession>
<evidence type="ECO:0000313" key="1">
    <source>
        <dbReference type="EMBL" id="EAX93777.1"/>
    </source>
</evidence>
<sequence>MLKYIPKYAKKDSKQYHGQLETGDKNSENSKFFNGTSYINQLSKNGTDVSNISFEPGIRNNWHVNHGFGETLLCTSGFGWYQEEGKEPRFLRSGDVVEILPDVKHWEGSMKETWFTYISIKPIAPNSTTEWLEPVSDEIYNNLIPK</sequence>
<dbReference type="SMR" id="A2FMW0"/>
<gene>
    <name evidence="1" type="ORF">TVAG_286160</name>
</gene>
<name>A2FMW0_TRIV3</name>
<dbReference type="InterPro" id="IPR011051">
    <property type="entry name" value="RmlC_Cupin_sf"/>
</dbReference>
<dbReference type="AlphaFoldDB" id="A2FMW0"/>
<dbReference type="PANTHER" id="PTHR43698:SF1">
    <property type="entry name" value="BLL4564 PROTEIN"/>
    <property type="match status" value="1"/>
</dbReference>
<dbReference type="VEuPathDB" id="TrichDB:TVAG_286160"/>
<keyword evidence="2" id="KW-1185">Reference proteome</keyword>
<proteinExistence type="predicted"/>
<dbReference type="OrthoDB" id="104509at2759"/>
<evidence type="ECO:0000313" key="2">
    <source>
        <dbReference type="Proteomes" id="UP000001542"/>
    </source>
</evidence>
<organism evidence="1 2">
    <name type="scientific">Trichomonas vaginalis (strain ATCC PRA-98 / G3)</name>
    <dbReference type="NCBI Taxonomy" id="412133"/>
    <lineage>
        <taxon>Eukaryota</taxon>
        <taxon>Metamonada</taxon>
        <taxon>Parabasalia</taxon>
        <taxon>Trichomonadida</taxon>
        <taxon>Trichomonadidae</taxon>
        <taxon>Trichomonas</taxon>
    </lineage>
</organism>
<dbReference type="VEuPathDB" id="TrichDB:TVAGG3_0418670"/>
<dbReference type="OMA" id="NWHIHHD"/>
<dbReference type="CDD" id="cd02233">
    <property type="entry name" value="cupin_HNL-like"/>
    <property type="match status" value="1"/>
</dbReference>
<reference evidence="1" key="1">
    <citation type="submission" date="2006-10" db="EMBL/GenBank/DDBJ databases">
        <authorList>
            <person name="Amadeo P."/>
            <person name="Zhao Q."/>
            <person name="Wortman J."/>
            <person name="Fraser-Liggett C."/>
            <person name="Carlton J."/>
        </authorList>
    </citation>
    <scope>NUCLEOTIDE SEQUENCE</scope>
    <source>
        <strain evidence="1">G3</strain>
    </source>
</reference>
<dbReference type="EMBL" id="DS113893">
    <property type="protein sequence ID" value="EAX93777.1"/>
    <property type="molecule type" value="Genomic_DNA"/>
</dbReference>
<dbReference type="InterPro" id="IPR014710">
    <property type="entry name" value="RmlC-like_jellyroll"/>
</dbReference>
<evidence type="ECO:0008006" key="3">
    <source>
        <dbReference type="Google" id="ProtNLM"/>
    </source>
</evidence>
<dbReference type="SUPFAM" id="SSF51182">
    <property type="entry name" value="RmlC-like cupins"/>
    <property type="match status" value="1"/>
</dbReference>